<sequence length="201" mass="22735">MIASRPWLYLHWLASCGEQGHFSAAYQSRYLPSDDRSTTVTESLTVRSNSLNNFYDESFLTLLSRPRSLTMQRSPLTNLDSGALHHADQYVESVDVPQRFHVWTSMAPLYAMPSYYRNKFSCLGIALQVHYTTISTEAEPVPGEAFAAGRNRPLIQLPYLPLSLSLNDPSDIGCALWSAVATRLSKRLQYMPYPHFHMSPS</sequence>
<dbReference type="EMBL" id="JARJCN010000049">
    <property type="protein sequence ID" value="KAJ7081602.1"/>
    <property type="molecule type" value="Genomic_DNA"/>
</dbReference>
<dbReference type="AlphaFoldDB" id="A0AAD6U077"/>
<gene>
    <name evidence="1" type="ORF">B0H15DRAFT_452666</name>
</gene>
<proteinExistence type="predicted"/>
<protein>
    <submittedName>
        <fullName evidence="1">Uncharacterized protein</fullName>
    </submittedName>
</protein>
<evidence type="ECO:0000313" key="2">
    <source>
        <dbReference type="Proteomes" id="UP001222325"/>
    </source>
</evidence>
<reference evidence="1" key="1">
    <citation type="submission" date="2023-03" db="EMBL/GenBank/DDBJ databases">
        <title>Massive genome expansion in bonnet fungi (Mycena s.s.) driven by repeated elements and novel gene families across ecological guilds.</title>
        <authorList>
            <consortium name="Lawrence Berkeley National Laboratory"/>
            <person name="Harder C.B."/>
            <person name="Miyauchi S."/>
            <person name="Viragh M."/>
            <person name="Kuo A."/>
            <person name="Thoen E."/>
            <person name="Andreopoulos B."/>
            <person name="Lu D."/>
            <person name="Skrede I."/>
            <person name="Drula E."/>
            <person name="Henrissat B."/>
            <person name="Morin E."/>
            <person name="Kohler A."/>
            <person name="Barry K."/>
            <person name="LaButti K."/>
            <person name="Morin E."/>
            <person name="Salamov A."/>
            <person name="Lipzen A."/>
            <person name="Mereny Z."/>
            <person name="Hegedus B."/>
            <person name="Baldrian P."/>
            <person name="Stursova M."/>
            <person name="Weitz H."/>
            <person name="Taylor A."/>
            <person name="Grigoriev I.V."/>
            <person name="Nagy L.G."/>
            <person name="Martin F."/>
            <person name="Kauserud H."/>
        </authorList>
    </citation>
    <scope>NUCLEOTIDE SEQUENCE</scope>
    <source>
        <strain evidence="1">CBHHK173m</strain>
    </source>
</reference>
<accession>A0AAD6U077</accession>
<dbReference type="Proteomes" id="UP001222325">
    <property type="component" value="Unassembled WGS sequence"/>
</dbReference>
<organism evidence="1 2">
    <name type="scientific">Mycena belliarum</name>
    <dbReference type="NCBI Taxonomy" id="1033014"/>
    <lineage>
        <taxon>Eukaryota</taxon>
        <taxon>Fungi</taxon>
        <taxon>Dikarya</taxon>
        <taxon>Basidiomycota</taxon>
        <taxon>Agaricomycotina</taxon>
        <taxon>Agaricomycetes</taxon>
        <taxon>Agaricomycetidae</taxon>
        <taxon>Agaricales</taxon>
        <taxon>Marasmiineae</taxon>
        <taxon>Mycenaceae</taxon>
        <taxon>Mycena</taxon>
    </lineage>
</organism>
<dbReference type="PROSITE" id="PS51257">
    <property type="entry name" value="PROKAR_LIPOPROTEIN"/>
    <property type="match status" value="1"/>
</dbReference>
<evidence type="ECO:0000313" key="1">
    <source>
        <dbReference type="EMBL" id="KAJ7081602.1"/>
    </source>
</evidence>
<name>A0AAD6U077_9AGAR</name>
<comment type="caution">
    <text evidence="1">The sequence shown here is derived from an EMBL/GenBank/DDBJ whole genome shotgun (WGS) entry which is preliminary data.</text>
</comment>
<keyword evidence="2" id="KW-1185">Reference proteome</keyword>